<keyword evidence="6" id="KW-1185">Reference proteome</keyword>
<reference evidence="5 6" key="1">
    <citation type="submission" date="2018-11" db="EMBL/GenBank/DDBJ databases">
        <authorList>
            <person name="Da X."/>
        </authorList>
    </citation>
    <scope>NUCLEOTIDE SEQUENCE [LARGE SCALE GENOMIC DNA]</scope>
    <source>
        <strain evidence="5 6">S14-144</strain>
    </source>
</reference>
<evidence type="ECO:0000313" key="6">
    <source>
        <dbReference type="Proteomes" id="UP000268084"/>
    </source>
</evidence>
<protein>
    <submittedName>
        <fullName evidence="5">Alpha-amylase</fullName>
    </submittedName>
</protein>
<dbReference type="FunFam" id="3.90.400.10:FF:000001">
    <property type="entry name" value="Maltase A3, isoform A"/>
    <property type="match status" value="1"/>
</dbReference>
<comment type="similarity">
    <text evidence="1">Belongs to the glycosyl hydrolase 13 family.</text>
</comment>
<dbReference type="GO" id="GO:0004556">
    <property type="term" value="F:alpha-amylase activity"/>
    <property type="evidence" value="ECO:0007669"/>
    <property type="project" value="TreeGrafter"/>
</dbReference>
<organism evidence="5 6">
    <name type="scientific">Nakamurella antarctica</name>
    <dbReference type="NCBI Taxonomy" id="1902245"/>
    <lineage>
        <taxon>Bacteria</taxon>
        <taxon>Bacillati</taxon>
        <taxon>Actinomycetota</taxon>
        <taxon>Actinomycetes</taxon>
        <taxon>Nakamurellales</taxon>
        <taxon>Nakamurellaceae</taxon>
        <taxon>Nakamurella</taxon>
    </lineage>
</organism>
<dbReference type="RefSeq" id="WP_124799218.1">
    <property type="nucleotide sequence ID" value="NZ_CP034170.1"/>
</dbReference>
<dbReference type="InterPro" id="IPR045857">
    <property type="entry name" value="O16G_dom_2"/>
</dbReference>
<reference evidence="5 6" key="2">
    <citation type="submission" date="2018-12" db="EMBL/GenBank/DDBJ databases">
        <title>Nakamurella antarcticus sp. nov., isolated from Antarctica South Shetland Islands soil.</title>
        <authorList>
            <person name="Peng F."/>
        </authorList>
    </citation>
    <scope>NUCLEOTIDE SEQUENCE [LARGE SCALE GENOMIC DNA]</scope>
    <source>
        <strain evidence="5 6">S14-144</strain>
    </source>
</reference>
<name>A0A3G8ZLU4_9ACTN</name>
<feature type="domain" description="Glycosyl hydrolase family 13 catalytic" evidence="4">
    <location>
        <begin position="25"/>
        <end position="417"/>
    </location>
</feature>
<evidence type="ECO:0000259" key="4">
    <source>
        <dbReference type="SMART" id="SM00642"/>
    </source>
</evidence>
<dbReference type="AlphaFoldDB" id="A0A3G8ZLU4"/>
<evidence type="ECO:0000256" key="1">
    <source>
        <dbReference type="ARBA" id="ARBA00008061"/>
    </source>
</evidence>
<evidence type="ECO:0000256" key="3">
    <source>
        <dbReference type="SAM" id="MobiDB-lite"/>
    </source>
</evidence>
<proteinExistence type="inferred from homology"/>
<gene>
    <name evidence="5" type="ORF">EH165_09325</name>
</gene>
<dbReference type="SUPFAM" id="SSF51445">
    <property type="entry name" value="(Trans)glycosidases"/>
    <property type="match status" value="1"/>
</dbReference>
<dbReference type="Gene3D" id="3.90.400.10">
    <property type="entry name" value="Oligo-1,6-glucosidase, Domain 2"/>
    <property type="match status" value="1"/>
</dbReference>
<dbReference type="InterPro" id="IPR017853">
    <property type="entry name" value="GH"/>
</dbReference>
<feature type="compositionally biased region" description="Basic and acidic residues" evidence="3">
    <location>
        <begin position="402"/>
        <end position="416"/>
    </location>
</feature>
<dbReference type="PANTHER" id="PTHR10357">
    <property type="entry name" value="ALPHA-AMYLASE FAMILY MEMBER"/>
    <property type="match status" value="1"/>
</dbReference>
<dbReference type="KEGG" id="nak:EH165_09325"/>
<dbReference type="EMBL" id="CP034170">
    <property type="protein sequence ID" value="AZI58309.1"/>
    <property type="molecule type" value="Genomic_DNA"/>
</dbReference>
<dbReference type="GO" id="GO:0009313">
    <property type="term" value="P:oligosaccharide catabolic process"/>
    <property type="evidence" value="ECO:0007669"/>
    <property type="project" value="TreeGrafter"/>
</dbReference>
<dbReference type="Pfam" id="PF00128">
    <property type="entry name" value="Alpha-amylase"/>
    <property type="match status" value="1"/>
</dbReference>
<evidence type="ECO:0000313" key="5">
    <source>
        <dbReference type="EMBL" id="AZI58309.1"/>
    </source>
</evidence>
<dbReference type="CDD" id="cd11332">
    <property type="entry name" value="AmyAc_OligoGlu_TS"/>
    <property type="match status" value="1"/>
</dbReference>
<keyword evidence="2" id="KW-0325">Glycoprotein</keyword>
<accession>A0A3G8ZLU4</accession>
<dbReference type="Gene3D" id="3.20.20.80">
    <property type="entry name" value="Glycosidases"/>
    <property type="match status" value="1"/>
</dbReference>
<dbReference type="Proteomes" id="UP000268084">
    <property type="component" value="Chromosome"/>
</dbReference>
<dbReference type="PANTHER" id="PTHR10357:SF179">
    <property type="entry name" value="NEUTRAL AND BASIC AMINO ACID TRANSPORT PROTEIN RBAT"/>
    <property type="match status" value="1"/>
</dbReference>
<evidence type="ECO:0000256" key="2">
    <source>
        <dbReference type="ARBA" id="ARBA00023180"/>
    </source>
</evidence>
<sequence>MTSPANSSAASSSTSAWWSGTVGYQVYIRSFADSNGDGVGDLRGIREHLGYLELIGVKTIWITPFYPSPMNDAGYDVSDPRDIDPSFGTLADLDELVAEIHDRGMKLLIDVVPNHSSSEHPWFVEALAAEPGSAARDRYIFREGKGPEGAEPPNNWKSIFGGSVWQRVPDGQWYLHIFDASQPDFNWDNPDVREDLGTTLRFWFDRGIDGLRIDVAHGMAKPEGLPDVPADSPVAHAVHHDGGGVIPVAEGASDPRFDNDGVHDIHRYIRSVVDEYTQRASIGEVWVADPARFADYLRPDELHQAFSFGLTEVAFDAEQIVAAITRELATVASVGKVPAWTLSNHDLTRPATRYGDGELGRMRARAMLLVEMALPGAFYLYNGEELGLPNIEIPDGALQDPTWERSGHTERGRDGARLPLPWDGEKPPFGFSTNAHPWLPSPVEYAPLTVEKQLEDPHSTLNLVRLAIEIRESNPALSGDHIDWYGAPAGCFAFRRSGGLVCALNSSDVAIDLPPGDVVVSSIPLVDGQLPPNAAVWLV</sequence>
<dbReference type="InterPro" id="IPR006047">
    <property type="entry name" value="GH13_cat_dom"/>
</dbReference>
<feature type="region of interest" description="Disordered" evidence="3">
    <location>
        <begin position="399"/>
        <end position="419"/>
    </location>
</feature>
<dbReference type="OrthoDB" id="9043248at2"/>
<dbReference type="SMART" id="SM00642">
    <property type="entry name" value="Aamy"/>
    <property type="match status" value="1"/>
</dbReference>